<comment type="caution">
    <text evidence="1">The sequence shown here is derived from an EMBL/GenBank/DDBJ whole genome shotgun (WGS) entry which is preliminary data.</text>
</comment>
<sequence>MNLQENIKKEFDAAKDKVQFLNDLRKYISSLSPEKVNPVDCVLWVDKDMVVANNYNPNHVADKEMRLLYTSVREDGYTMPIVTIWDEKLQKYVIIDGFHRNLVIRKFADINERCGGKLPIVVLDKDIDQRMASTVRHNRARGSHSVDGMVNIVFNMLRDGVSEREICEKVGLEQKELVKLKYVTGFAKIFKNYKYNAAIEKVVDERRVARETAKKKEDKK</sequence>
<name>A0A5P0V7R9_9BACT</name>
<reference evidence="1 2" key="1">
    <citation type="submission" date="2019-09" db="EMBL/GenBank/DDBJ databases">
        <title>Distinct polysaccharide growth profiles of human intestinal Prevotella copri isolates.</title>
        <authorList>
            <person name="Fehlner-Peach H."/>
            <person name="Magnabosco C."/>
            <person name="Raghavan V."/>
            <person name="Scher J.U."/>
            <person name="Tett A."/>
            <person name="Cox L.M."/>
            <person name="Gottsegen C."/>
            <person name="Watters A."/>
            <person name="Wiltshire- Gordon J.D."/>
            <person name="Segata N."/>
            <person name="Bonneau R."/>
            <person name="Littman D.R."/>
        </authorList>
    </citation>
    <scope>NUCLEOTIDE SEQUENCE [LARGE SCALE GENOMIC DNA]</scope>
    <source>
        <strain evidence="2">iK21513</strain>
    </source>
</reference>
<dbReference type="EMBL" id="VZCY01000118">
    <property type="protein sequence ID" value="MQN11092.1"/>
    <property type="molecule type" value="Genomic_DNA"/>
</dbReference>
<organism evidence="1 2">
    <name type="scientific">Segatella copri</name>
    <dbReference type="NCBI Taxonomy" id="165179"/>
    <lineage>
        <taxon>Bacteria</taxon>
        <taxon>Pseudomonadati</taxon>
        <taxon>Bacteroidota</taxon>
        <taxon>Bacteroidia</taxon>
        <taxon>Bacteroidales</taxon>
        <taxon>Prevotellaceae</taxon>
        <taxon>Segatella</taxon>
    </lineage>
</organism>
<dbReference type="Proteomes" id="UP000406735">
    <property type="component" value="Unassembled WGS sequence"/>
</dbReference>
<dbReference type="InterPro" id="IPR036086">
    <property type="entry name" value="ParB/Sulfiredoxin_sf"/>
</dbReference>
<dbReference type="RefSeq" id="WP_153079940.1">
    <property type="nucleotide sequence ID" value="NZ_VZAU01000108.1"/>
</dbReference>
<evidence type="ECO:0000313" key="1">
    <source>
        <dbReference type="EMBL" id="MQN11092.1"/>
    </source>
</evidence>
<evidence type="ECO:0000313" key="2">
    <source>
        <dbReference type="Proteomes" id="UP000406735"/>
    </source>
</evidence>
<dbReference type="Gene3D" id="3.90.1530.10">
    <property type="entry name" value="Conserved hypothetical protein from pyrococcus furiosus pfu- 392566-001, ParB domain"/>
    <property type="match status" value="1"/>
</dbReference>
<protein>
    <submittedName>
        <fullName evidence="1">ParB-like nuclease domain-containing protein</fullName>
    </submittedName>
</protein>
<proteinExistence type="predicted"/>
<accession>A0A5P0V7R9</accession>
<dbReference type="AlphaFoldDB" id="A0A5P0V7R9"/>
<dbReference type="CDD" id="cd16397">
    <property type="entry name" value="IbrB_like"/>
    <property type="match status" value="1"/>
</dbReference>
<dbReference type="SUPFAM" id="SSF110849">
    <property type="entry name" value="ParB/Sulfiredoxin"/>
    <property type="match status" value="1"/>
</dbReference>
<gene>
    <name evidence="1" type="ORF">F7D97_14450</name>
</gene>